<proteinExistence type="inferred from homology"/>
<gene>
    <name evidence="5" type="ORF">E6C64_17365</name>
</gene>
<protein>
    <submittedName>
        <fullName evidence="5">Peptidase S51</fullName>
    </submittedName>
</protein>
<name>A0A4S4FFX2_9MICO</name>
<dbReference type="RefSeq" id="WP_136428934.1">
    <property type="nucleotide sequence ID" value="NZ_SSSM01000006.1"/>
</dbReference>
<dbReference type="InterPro" id="IPR005320">
    <property type="entry name" value="Peptidase_S51"/>
</dbReference>
<evidence type="ECO:0000256" key="1">
    <source>
        <dbReference type="ARBA" id="ARBA00006534"/>
    </source>
</evidence>
<comment type="caution">
    <text evidence="5">The sequence shown here is derived from an EMBL/GenBank/DDBJ whole genome shotgun (WGS) entry which is preliminary data.</text>
</comment>
<dbReference type="GO" id="GO:0008236">
    <property type="term" value="F:serine-type peptidase activity"/>
    <property type="evidence" value="ECO:0007669"/>
    <property type="project" value="UniProtKB-KW"/>
</dbReference>
<evidence type="ECO:0000313" key="6">
    <source>
        <dbReference type="Proteomes" id="UP000309133"/>
    </source>
</evidence>
<accession>A0A4S4FFX2</accession>
<evidence type="ECO:0000256" key="2">
    <source>
        <dbReference type="ARBA" id="ARBA00022670"/>
    </source>
</evidence>
<evidence type="ECO:0000256" key="3">
    <source>
        <dbReference type="ARBA" id="ARBA00022801"/>
    </source>
</evidence>
<dbReference type="AlphaFoldDB" id="A0A4S4FFX2"/>
<dbReference type="Pfam" id="PF03575">
    <property type="entry name" value="Peptidase_S51"/>
    <property type="match status" value="1"/>
</dbReference>
<dbReference type="Gene3D" id="3.40.50.880">
    <property type="match status" value="1"/>
</dbReference>
<dbReference type="GO" id="GO:0006508">
    <property type="term" value="P:proteolysis"/>
    <property type="evidence" value="ECO:0007669"/>
    <property type="project" value="UniProtKB-KW"/>
</dbReference>
<sequence>MSIHLVGGGWSDGGDGIAFATFVDEAADRAQSRGVTGPPKVAVIVVRDGDGIEHADRLLTEVAHAGEIDAVVTSLIEGIAAPAGLLRDVDGIIIGGGLTPAYLDSLTGIFDEIRDRVADGVPYLGFSAGAMIAPDHALIGGWRIGGVAVCAELTAEELDEVTIVEGIGLIDVTVDVHTAQWGTLSRLVAATSAGLTEGGVAIDESTTLIVSDDGFEVVGSGSVWRVTPSDSRVLVDILAAAE</sequence>
<dbReference type="Proteomes" id="UP000309133">
    <property type="component" value="Unassembled WGS sequence"/>
</dbReference>
<evidence type="ECO:0000313" key="5">
    <source>
        <dbReference type="EMBL" id="THG28574.1"/>
    </source>
</evidence>
<reference evidence="5 6" key="1">
    <citation type="submission" date="2019-04" db="EMBL/GenBank/DDBJ databases">
        <authorList>
            <person name="Jiang L."/>
        </authorList>
    </citation>
    <scope>NUCLEOTIDE SEQUENCE [LARGE SCALE GENOMIC DNA]</scope>
    <source>
        <strain evidence="5 6">YIM 131853</strain>
    </source>
</reference>
<keyword evidence="4" id="KW-0720">Serine protease</keyword>
<dbReference type="InterPro" id="IPR029062">
    <property type="entry name" value="Class_I_gatase-like"/>
</dbReference>
<dbReference type="SUPFAM" id="SSF52317">
    <property type="entry name" value="Class I glutamine amidotransferase-like"/>
    <property type="match status" value="1"/>
</dbReference>
<evidence type="ECO:0000256" key="4">
    <source>
        <dbReference type="ARBA" id="ARBA00022825"/>
    </source>
</evidence>
<keyword evidence="6" id="KW-1185">Reference proteome</keyword>
<dbReference type="EMBL" id="SSSM01000006">
    <property type="protein sequence ID" value="THG28574.1"/>
    <property type="molecule type" value="Genomic_DNA"/>
</dbReference>
<keyword evidence="3" id="KW-0378">Hydrolase</keyword>
<keyword evidence="2" id="KW-0645">Protease</keyword>
<dbReference type="OrthoDB" id="3078420at2"/>
<comment type="similarity">
    <text evidence="1">Belongs to the peptidase S51 family.</text>
</comment>
<organism evidence="5 6">
    <name type="scientific">Naasia lichenicola</name>
    <dbReference type="NCBI Taxonomy" id="2565933"/>
    <lineage>
        <taxon>Bacteria</taxon>
        <taxon>Bacillati</taxon>
        <taxon>Actinomycetota</taxon>
        <taxon>Actinomycetes</taxon>
        <taxon>Micrococcales</taxon>
        <taxon>Microbacteriaceae</taxon>
        <taxon>Naasia</taxon>
    </lineage>
</organism>